<reference evidence="1" key="2">
    <citation type="journal article" date="2022" name="New Phytol.">
        <title>Evolutionary transition to the ectomycorrhizal habit in the genomes of a hyperdiverse lineage of mushroom-forming fungi.</title>
        <authorList>
            <person name="Looney B."/>
            <person name="Miyauchi S."/>
            <person name="Morin E."/>
            <person name="Drula E."/>
            <person name="Courty P.E."/>
            <person name="Kohler A."/>
            <person name="Kuo A."/>
            <person name="LaButti K."/>
            <person name="Pangilinan J."/>
            <person name="Lipzen A."/>
            <person name="Riley R."/>
            <person name="Andreopoulos W."/>
            <person name="He G."/>
            <person name="Johnson J."/>
            <person name="Nolan M."/>
            <person name="Tritt A."/>
            <person name="Barry K.W."/>
            <person name="Grigoriev I.V."/>
            <person name="Nagy L.G."/>
            <person name="Hibbett D."/>
            <person name="Henrissat B."/>
            <person name="Matheny P.B."/>
            <person name="Labbe J."/>
            <person name="Martin F.M."/>
        </authorList>
    </citation>
    <scope>NUCLEOTIDE SEQUENCE</scope>
    <source>
        <strain evidence="1">HHB10654</strain>
    </source>
</reference>
<gene>
    <name evidence="1" type="ORF">BV25DRAFT_1430868</name>
</gene>
<reference evidence="1" key="1">
    <citation type="submission" date="2021-03" db="EMBL/GenBank/DDBJ databases">
        <authorList>
            <consortium name="DOE Joint Genome Institute"/>
            <person name="Ahrendt S."/>
            <person name="Looney B.P."/>
            <person name="Miyauchi S."/>
            <person name="Morin E."/>
            <person name="Drula E."/>
            <person name="Courty P.E."/>
            <person name="Chicoki N."/>
            <person name="Fauchery L."/>
            <person name="Kohler A."/>
            <person name="Kuo A."/>
            <person name="Labutti K."/>
            <person name="Pangilinan J."/>
            <person name="Lipzen A."/>
            <person name="Riley R."/>
            <person name="Andreopoulos W."/>
            <person name="He G."/>
            <person name="Johnson J."/>
            <person name="Barry K.W."/>
            <person name="Grigoriev I.V."/>
            <person name="Nagy L."/>
            <person name="Hibbett D."/>
            <person name="Henrissat B."/>
            <person name="Matheny P.B."/>
            <person name="Labbe J."/>
            <person name="Martin F."/>
        </authorList>
    </citation>
    <scope>NUCLEOTIDE SEQUENCE</scope>
    <source>
        <strain evidence="1">HHB10654</strain>
    </source>
</reference>
<comment type="caution">
    <text evidence="1">The sequence shown here is derived from an EMBL/GenBank/DDBJ whole genome shotgun (WGS) entry which is preliminary data.</text>
</comment>
<proteinExistence type="predicted"/>
<dbReference type="Proteomes" id="UP000814140">
    <property type="component" value="Unassembled WGS sequence"/>
</dbReference>
<dbReference type="EMBL" id="MU277247">
    <property type="protein sequence ID" value="KAI0057465.1"/>
    <property type="molecule type" value="Genomic_DNA"/>
</dbReference>
<keyword evidence="2" id="KW-1185">Reference proteome</keyword>
<evidence type="ECO:0000313" key="2">
    <source>
        <dbReference type="Proteomes" id="UP000814140"/>
    </source>
</evidence>
<sequence>MCREYHAMGCDRTNTYLPHPRTWWEHVTQTQKVKQSTERRSDREHILRREEAHYSFLTTVRYAQDKCGQSRWHSEKREAENTFKCCLRSTEPIKKQIKSRASRSKENYASSYTQCPFIKGYTPGPSRSYRTPKIETGRHREDSRHIGYPGRSSRAQYRPTPAPAPPPRPTAYYPPKLVRQANPKANAAPKVVRWTPSTESHLPGHSGLSSRDYRRNHGGSASRPSPVSAYVATPTYFPSYAATYGGSVYGSAPYYR</sequence>
<protein>
    <submittedName>
        <fullName evidence="1">Uncharacterized protein</fullName>
    </submittedName>
</protein>
<name>A0ACB8SNE0_9AGAM</name>
<organism evidence="1 2">
    <name type="scientific">Artomyces pyxidatus</name>
    <dbReference type="NCBI Taxonomy" id="48021"/>
    <lineage>
        <taxon>Eukaryota</taxon>
        <taxon>Fungi</taxon>
        <taxon>Dikarya</taxon>
        <taxon>Basidiomycota</taxon>
        <taxon>Agaricomycotina</taxon>
        <taxon>Agaricomycetes</taxon>
        <taxon>Russulales</taxon>
        <taxon>Auriscalpiaceae</taxon>
        <taxon>Artomyces</taxon>
    </lineage>
</organism>
<evidence type="ECO:0000313" key="1">
    <source>
        <dbReference type="EMBL" id="KAI0057465.1"/>
    </source>
</evidence>
<accession>A0ACB8SNE0</accession>